<dbReference type="PROSITE" id="PS00031">
    <property type="entry name" value="NUCLEAR_REC_DBD_1"/>
    <property type="match status" value="1"/>
</dbReference>
<dbReference type="Proteomes" id="UP000663860">
    <property type="component" value="Unassembled WGS sequence"/>
</dbReference>
<keyword evidence="8" id="KW-0539">Nucleus</keyword>
<evidence type="ECO:0000256" key="1">
    <source>
        <dbReference type="ARBA" id="ARBA00022723"/>
    </source>
</evidence>
<name>A0A813ZZC2_9BILA</name>
<evidence type="ECO:0000256" key="4">
    <source>
        <dbReference type="ARBA" id="ARBA00023015"/>
    </source>
</evidence>
<evidence type="ECO:0000313" key="11">
    <source>
        <dbReference type="EMBL" id="CAF0906999.1"/>
    </source>
</evidence>
<dbReference type="Proteomes" id="UP000663868">
    <property type="component" value="Unassembled WGS sequence"/>
</dbReference>
<dbReference type="SUPFAM" id="SSF48508">
    <property type="entry name" value="Nuclear receptor ligand-binding domain"/>
    <property type="match status" value="1"/>
</dbReference>
<evidence type="ECO:0000256" key="6">
    <source>
        <dbReference type="ARBA" id="ARBA00023163"/>
    </source>
</evidence>
<dbReference type="PANTHER" id="PTHR24082">
    <property type="entry name" value="NUCLEAR HORMONE RECEPTOR"/>
    <property type="match status" value="1"/>
</dbReference>
<evidence type="ECO:0000313" key="12">
    <source>
        <dbReference type="EMBL" id="CAF3875512.1"/>
    </source>
</evidence>
<evidence type="ECO:0000256" key="5">
    <source>
        <dbReference type="ARBA" id="ARBA00023125"/>
    </source>
</evidence>
<dbReference type="Pfam" id="PF00105">
    <property type="entry name" value="zf-C4"/>
    <property type="match status" value="1"/>
</dbReference>
<dbReference type="GO" id="GO:0000978">
    <property type="term" value="F:RNA polymerase II cis-regulatory region sequence-specific DNA binding"/>
    <property type="evidence" value="ECO:0007669"/>
    <property type="project" value="TreeGrafter"/>
</dbReference>
<evidence type="ECO:0000313" key="10">
    <source>
        <dbReference type="EMBL" id="CAF0819620.1"/>
    </source>
</evidence>
<evidence type="ECO:0000313" key="13">
    <source>
        <dbReference type="Proteomes" id="UP000663845"/>
    </source>
</evidence>
<keyword evidence="6" id="KW-0804">Transcription</keyword>
<keyword evidence="1" id="KW-0479">Metal-binding</keyword>
<dbReference type="GO" id="GO:0045944">
    <property type="term" value="P:positive regulation of transcription by RNA polymerase II"/>
    <property type="evidence" value="ECO:0007669"/>
    <property type="project" value="TreeGrafter"/>
</dbReference>
<protein>
    <recommendedName>
        <fullName evidence="9">Nuclear receptor domain-containing protein</fullName>
    </recommendedName>
</protein>
<evidence type="ECO:0000256" key="7">
    <source>
        <dbReference type="ARBA" id="ARBA00023170"/>
    </source>
</evidence>
<keyword evidence="2" id="KW-0863">Zinc-finger</keyword>
<dbReference type="EMBL" id="CAJNOG010000080">
    <property type="protein sequence ID" value="CAF0906999.1"/>
    <property type="molecule type" value="Genomic_DNA"/>
</dbReference>
<organism evidence="11 13">
    <name type="scientific">Adineta steineri</name>
    <dbReference type="NCBI Taxonomy" id="433720"/>
    <lineage>
        <taxon>Eukaryota</taxon>
        <taxon>Metazoa</taxon>
        <taxon>Spiralia</taxon>
        <taxon>Gnathifera</taxon>
        <taxon>Rotifera</taxon>
        <taxon>Eurotatoria</taxon>
        <taxon>Bdelloidea</taxon>
        <taxon>Adinetida</taxon>
        <taxon>Adinetidae</taxon>
        <taxon>Adineta</taxon>
    </lineage>
</organism>
<accession>A0A813ZZC2</accession>
<dbReference type="InterPro" id="IPR001628">
    <property type="entry name" value="Znf_hrmn_rcpt"/>
</dbReference>
<evidence type="ECO:0000259" key="9">
    <source>
        <dbReference type="PROSITE" id="PS51030"/>
    </source>
</evidence>
<dbReference type="GO" id="GO:0000122">
    <property type="term" value="P:negative regulation of transcription by RNA polymerase II"/>
    <property type="evidence" value="ECO:0007669"/>
    <property type="project" value="TreeGrafter"/>
</dbReference>
<comment type="caution">
    <text evidence="11">The sequence shown here is derived from an EMBL/GenBank/DDBJ whole genome shotgun (WGS) entry which is preliminary data.</text>
</comment>
<evidence type="ECO:0000256" key="8">
    <source>
        <dbReference type="ARBA" id="ARBA00023242"/>
    </source>
</evidence>
<proteinExistence type="predicted"/>
<keyword evidence="4" id="KW-0805">Transcription regulation</keyword>
<dbReference type="PRINTS" id="PR00047">
    <property type="entry name" value="STROIDFINGER"/>
</dbReference>
<dbReference type="EMBL" id="CAJNOE010000052">
    <property type="protein sequence ID" value="CAF0819620.1"/>
    <property type="molecule type" value="Genomic_DNA"/>
</dbReference>
<gene>
    <name evidence="10" type="ORF">IZO911_LOCUS7926</name>
    <name evidence="11" type="ORF">JYZ213_LOCUS10868</name>
    <name evidence="12" type="ORF">KXQ929_LOCUS21460</name>
</gene>
<dbReference type="AlphaFoldDB" id="A0A813ZZC2"/>
<reference evidence="11" key="1">
    <citation type="submission" date="2021-02" db="EMBL/GenBank/DDBJ databases">
        <authorList>
            <person name="Nowell W R."/>
        </authorList>
    </citation>
    <scope>NUCLEOTIDE SEQUENCE</scope>
</reference>
<sequence>MDYNDESSSTTDIIQIVKKPKISSLCKVCGTEGAQIHYGALCCVSCKMFFRRNIQFDLDIHQCVFNEKCDITINSRRACRYCRLQKCLAIGMQRELLRASHCRQGKSDVKTVSLLPPIDLRYNNRSVLTDNQWSHLSNIINAYNTKSPVGHVRQLLSTQSKHPIKVRFKMDKTYFLDIIISIYQSILPFVETLPEFQTMHIHDRRELIDRNLSYVGGFNSILVFRDAEVVSSTAFKNGFPSIYGSTIANDASNVAHRTDNDVTLIKLFIPVLLFSTSYYGLTSNTVNNSFQFNRTEMDSIFSNTNRLFYIQNIYIEILFKYMIYRFGYYEASLRFAALVKSFLDQSMCILRAGEIQAHDQVIQTIVKKTEVALAFDSDSMD</sequence>
<dbReference type="PROSITE" id="PS51030">
    <property type="entry name" value="NUCLEAR_REC_DBD_2"/>
    <property type="match status" value="1"/>
</dbReference>
<feature type="domain" description="Nuclear receptor" evidence="9">
    <location>
        <begin position="23"/>
        <end position="99"/>
    </location>
</feature>
<keyword evidence="5" id="KW-0238">DNA-binding</keyword>
<dbReference type="Gene3D" id="3.30.50.10">
    <property type="entry name" value="Erythroid Transcription Factor GATA-1, subunit A"/>
    <property type="match status" value="1"/>
</dbReference>
<dbReference type="CDD" id="cd06916">
    <property type="entry name" value="NR_DBD_like"/>
    <property type="match status" value="1"/>
</dbReference>
<dbReference type="PANTHER" id="PTHR24082:SF283">
    <property type="entry name" value="NUCLEAR HORMONE RECEPTOR HR96"/>
    <property type="match status" value="1"/>
</dbReference>
<keyword evidence="7" id="KW-0675">Receptor</keyword>
<dbReference type="Proteomes" id="UP000663845">
    <property type="component" value="Unassembled WGS sequence"/>
</dbReference>
<keyword evidence="3" id="KW-0862">Zinc</keyword>
<dbReference type="SUPFAM" id="SSF57716">
    <property type="entry name" value="Glucocorticoid receptor-like (DNA-binding domain)"/>
    <property type="match status" value="1"/>
</dbReference>
<dbReference type="GO" id="GO:0008270">
    <property type="term" value="F:zinc ion binding"/>
    <property type="evidence" value="ECO:0007669"/>
    <property type="project" value="UniProtKB-KW"/>
</dbReference>
<dbReference type="EMBL" id="CAJOBB010001572">
    <property type="protein sequence ID" value="CAF3875512.1"/>
    <property type="molecule type" value="Genomic_DNA"/>
</dbReference>
<evidence type="ECO:0000256" key="3">
    <source>
        <dbReference type="ARBA" id="ARBA00022833"/>
    </source>
</evidence>
<dbReference type="InterPro" id="IPR050234">
    <property type="entry name" value="Nuclear_hormone_rcpt_NR1"/>
</dbReference>
<dbReference type="SMART" id="SM00399">
    <property type="entry name" value="ZnF_C4"/>
    <property type="match status" value="1"/>
</dbReference>
<dbReference type="InterPro" id="IPR013088">
    <property type="entry name" value="Znf_NHR/GATA"/>
</dbReference>
<dbReference type="GO" id="GO:0004879">
    <property type="term" value="F:nuclear receptor activity"/>
    <property type="evidence" value="ECO:0007669"/>
    <property type="project" value="TreeGrafter"/>
</dbReference>
<evidence type="ECO:0000256" key="2">
    <source>
        <dbReference type="ARBA" id="ARBA00022771"/>
    </source>
</evidence>
<dbReference type="InterPro" id="IPR035500">
    <property type="entry name" value="NHR-like_dom_sf"/>
</dbReference>
<dbReference type="GO" id="GO:0030154">
    <property type="term" value="P:cell differentiation"/>
    <property type="evidence" value="ECO:0007669"/>
    <property type="project" value="TreeGrafter"/>
</dbReference>